<sequence>MSLLKKLTLAASIAGLVACGADDDSDAYVRILHASPDAPAVDVYVNGELQLSDVAYQDGTGYMKVSDGNANIELRVAGTDTVAASLAESLSSDTYYAAVAVNEVASLDIAIIEETDTVTDNDVDVRVLHAAPGASSVNVDVYVTDVDAELGASASVDALSYLNDQVLNDVAEGNYQVRLTADGSTDVIYDSGSVNVAEDALIVAVNSEKGRSPVSLLVWAGPSATTVLDNTSELRIVHALDSQDVDIYTNAELYLEDVSYKDETGYLVVPAGSLPVSVTAANVALSDDTTLASSALNLERGESYTVVASGSSDDTDNARLIFVTDQRVAEDAELGYVRLIHASTDTNAANAQVLIYTGAYEDIENPSAEEDFTFQGFSQGDDTDYIERAPETYEIDMTATGTTTPDLVTGLDATAVAAGDLHTIVVVGKSGPEAIKLTDQRR</sequence>
<evidence type="ECO:0000259" key="1">
    <source>
        <dbReference type="Pfam" id="PF14344"/>
    </source>
</evidence>
<accession>A0ABP9ZXG3</accession>
<protein>
    <recommendedName>
        <fullName evidence="1">DUF4397 domain-containing protein</fullName>
    </recommendedName>
</protein>
<reference evidence="2 3" key="1">
    <citation type="submission" date="2024-04" db="EMBL/GenBank/DDBJ databases">
        <title>Draft genome sequence of Thalassolituus maritimus NBRC 116585.</title>
        <authorList>
            <person name="Miyakawa T."/>
            <person name="Kusuya Y."/>
            <person name="Miura T."/>
        </authorList>
    </citation>
    <scope>NUCLEOTIDE SEQUENCE [LARGE SCALE GENOMIC DNA]</scope>
    <source>
        <strain evidence="2 3">5NW40-0001</strain>
    </source>
</reference>
<dbReference type="EMBL" id="BAABWH010000002">
    <property type="protein sequence ID" value="GAA6144826.1"/>
    <property type="molecule type" value="Genomic_DNA"/>
</dbReference>
<organism evidence="2 3">
    <name type="scientific">Thalassolituus maritimus</name>
    <dbReference type="NCBI Taxonomy" id="484498"/>
    <lineage>
        <taxon>Bacteria</taxon>
        <taxon>Pseudomonadati</taxon>
        <taxon>Pseudomonadota</taxon>
        <taxon>Gammaproteobacteria</taxon>
        <taxon>Oceanospirillales</taxon>
        <taxon>Oceanospirillaceae</taxon>
        <taxon>Thalassolituus</taxon>
    </lineage>
</organism>
<dbReference type="RefSeq" id="WP_353293768.1">
    <property type="nucleotide sequence ID" value="NZ_BAABWH010000002.1"/>
</dbReference>
<dbReference type="Proteomes" id="UP001481413">
    <property type="component" value="Unassembled WGS sequence"/>
</dbReference>
<dbReference type="PROSITE" id="PS51257">
    <property type="entry name" value="PROKAR_LIPOPROTEIN"/>
    <property type="match status" value="1"/>
</dbReference>
<evidence type="ECO:0000313" key="2">
    <source>
        <dbReference type="EMBL" id="GAA6144826.1"/>
    </source>
</evidence>
<dbReference type="Pfam" id="PF14344">
    <property type="entry name" value="DUF4397"/>
    <property type="match status" value="2"/>
</dbReference>
<feature type="domain" description="DUF4397" evidence="1">
    <location>
        <begin position="27"/>
        <end position="139"/>
    </location>
</feature>
<name>A0ABP9ZXG3_9GAMM</name>
<feature type="domain" description="DUF4397" evidence="1">
    <location>
        <begin position="232"/>
        <end position="348"/>
    </location>
</feature>
<proteinExistence type="predicted"/>
<evidence type="ECO:0000313" key="3">
    <source>
        <dbReference type="Proteomes" id="UP001481413"/>
    </source>
</evidence>
<dbReference type="InterPro" id="IPR025510">
    <property type="entry name" value="DUF4397"/>
</dbReference>
<comment type="caution">
    <text evidence="2">The sequence shown here is derived from an EMBL/GenBank/DDBJ whole genome shotgun (WGS) entry which is preliminary data.</text>
</comment>
<keyword evidence="3" id="KW-1185">Reference proteome</keyword>
<gene>
    <name evidence="2" type="ORF">NBRC116585_09430</name>
</gene>